<dbReference type="RefSeq" id="WP_012693560.1">
    <property type="nucleotide sequence ID" value="NC_012526.1"/>
</dbReference>
<accession>C1CW70</accession>
<proteinExistence type="predicted"/>
<dbReference type="PaxDb" id="546414-Deide_14830"/>
<dbReference type="HOGENOM" id="CLU_020336_50_2_0"/>
<dbReference type="Proteomes" id="UP000002208">
    <property type="component" value="Chromosome"/>
</dbReference>
<name>C1CW70_DEIDV</name>
<feature type="domain" description="AB hydrolase-1" evidence="1">
    <location>
        <begin position="16"/>
        <end position="237"/>
    </location>
</feature>
<reference evidence="2 3" key="1">
    <citation type="journal article" date="2009" name="PLoS Genet.">
        <title>Alliance of proteomics and genomics to unravel the specificities of Sahara bacterium Deinococcus deserti.</title>
        <authorList>
            <person name="de Groot A."/>
            <person name="Dulermo R."/>
            <person name="Ortet P."/>
            <person name="Blanchard L."/>
            <person name="Guerin P."/>
            <person name="Fernandez B."/>
            <person name="Vacherie B."/>
            <person name="Dossat C."/>
            <person name="Jolivet E."/>
            <person name="Siguier P."/>
            <person name="Chandler M."/>
            <person name="Barakat M."/>
            <person name="Dedieu A."/>
            <person name="Barbe V."/>
            <person name="Heulin T."/>
            <person name="Sommer S."/>
            <person name="Achouak W."/>
            <person name="Armengaud J."/>
        </authorList>
    </citation>
    <scope>NUCLEOTIDE SEQUENCE [LARGE SCALE GENOMIC DNA]</scope>
    <source>
        <strain evidence="3">DSM 17065 / CIP 109153 / LMG 22923 / VCD115</strain>
    </source>
</reference>
<dbReference type="eggNOG" id="COG0596">
    <property type="taxonomic scope" value="Bacteria"/>
</dbReference>
<keyword evidence="3" id="KW-1185">Reference proteome</keyword>
<protein>
    <submittedName>
        <fullName evidence="2">Putative Alpha/beta hydrolase fold protein</fullName>
    </submittedName>
</protein>
<dbReference type="PANTHER" id="PTHR43798:SF33">
    <property type="entry name" value="HYDROLASE, PUTATIVE (AFU_ORTHOLOGUE AFUA_2G14860)-RELATED"/>
    <property type="match status" value="1"/>
</dbReference>
<gene>
    <name evidence="2" type="ordered locus">Deide_14830</name>
</gene>
<dbReference type="PANTHER" id="PTHR43798">
    <property type="entry name" value="MONOACYLGLYCEROL LIPASE"/>
    <property type="match status" value="1"/>
</dbReference>
<dbReference type="SUPFAM" id="SSF53474">
    <property type="entry name" value="alpha/beta-Hydrolases"/>
    <property type="match status" value="1"/>
</dbReference>
<dbReference type="PRINTS" id="PR00111">
    <property type="entry name" value="ABHYDROLASE"/>
</dbReference>
<dbReference type="KEGG" id="ddr:Deide_14830"/>
<evidence type="ECO:0000259" key="1">
    <source>
        <dbReference type="Pfam" id="PF12697"/>
    </source>
</evidence>
<dbReference type="STRING" id="546414.Deide_14830"/>
<dbReference type="Gene3D" id="3.40.50.1820">
    <property type="entry name" value="alpha/beta hydrolase"/>
    <property type="match status" value="1"/>
</dbReference>
<dbReference type="InterPro" id="IPR000073">
    <property type="entry name" value="AB_hydrolase_1"/>
</dbReference>
<evidence type="ECO:0000313" key="3">
    <source>
        <dbReference type="Proteomes" id="UP000002208"/>
    </source>
</evidence>
<dbReference type="Pfam" id="PF12697">
    <property type="entry name" value="Abhydrolase_6"/>
    <property type="match status" value="1"/>
</dbReference>
<dbReference type="InterPro" id="IPR029058">
    <property type="entry name" value="AB_hydrolase_fold"/>
</dbReference>
<organism evidence="2 3">
    <name type="scientific">Deinococcus deserti (strain DSM 17065 / CIP 109153 / LMG 22923 / VCD115)</name>
    <dbReference type="NCBI Taxonomy" id="546414"/>
    <lineage>
        <taxon>Bacteria</taxon>
        <taxon>Thermotogati</taxon>
        <taxon>Deinococcota</taxon>
        <taxon>Deinococci</taxon>
        <taxon>Deinococcales</taxon>
        <taxon>Deinococcaceae</taxon>
        <taxon>Deinococcus</taxon>
    </lineage>
</organism>
<dbReference type="GO" id="GO:0016787">
    <property type="term" value="F:hydrolase activity"/>
    <property type="evidence" value="ECO:0007669"/>
    <property type="project" value="UniProtKB-KW"/>
</dbReference>
<dbReference type="EMBL" id="CP001114">
    <property type="protein sequence ID" value="ACO46437.1"/>
    <property type="molecule type" value="Genomic_DNA"/>
</dbReference>
<dbReference type="InterPro" id="IPR050266">
    <property type="entry name" value="AB_hydrolase_sf"/>
</dbReference>
<sequence>MPETLITEQSLHQGTLVALHGNLASSAWWASLLAEPPVGWRVLAPDLPGFAGSAHMGEVSISAYATWLRDWLANHLDPGECPVLLGHSLGGAVALEYAARQPAEISGLALAASAPLDGLITPEEHYPLLELLREDKFLLEMHIGALFPSQQPANFTQLVHDASRMARTHYSGNARALSTWKVDPAALAGLPVLVLGGELDRLTTPDMVHAQAAALGCRATILSGLGHGFPQEDALAFLQHLQPFLNQLPNDRLDSYVTLETT</sequence>
<dbReference type="AlphaFoldDB" id="C1CW70"/>
<dbReference type="OrthoDB" id="252464at2"/>
<keyword evidence="2" id="KW-0378">Hydrolase</keyword>
<evidence type="ECO:0000313" key="2">
    <source>
        <dbReference type="EMBL" id="ACO46437.1"/>
    </source>
</evidence>
<dbReference type="GO" id="GO:0016020">
    <property type="term" value="C:membrane"/>
    <property type="evidence" value="ECO:0007669"/>
    <property type="project" value="TreeGrafter"/>
</dbReference>